<dbReference type="GO" id="GO:0046872">
    <property type="term" value="F:metal ion binding"/>
    <property type="evidence" value="ECO:0007669"/>
    <property type="project" value="UniProtKB-KW"/>
</dbReference>
<evidence type="ECO:0000256" key="3">
    <source>
        <dbReference type="ARBA" id="ARBA00022840"/>
    </source>
</evidence>
<keyword evidence="5" id="KW-0460">Magnesium</keyword>
<evidence type="ECO:0000256" key="1">
    <source>
        <dbReference type="ARBA" id="ARBA00010638"/>
    </source>
</evidence>
<gene>
    <name evidence="6" type="ORF">E6O51_08555</name>
</gene>
<dbReference type="AlphaFoldDB" id="A0A4S4AQY5"/>
<feature type="binding site" evidence="4">
    <location>
        <position position="67"/>
    </location>
    <ligand>
        <name>substrate</name>
    </ligand>
</feature>
<keyword evidence="6" id="KW-0436">Ligase</keyword>
<proteinExistence type="inferred from homology"/>
<dbReference type="GO" id="GO:0030272">
    <property type="term" value="F:5-formyltetrahydrofolate cyclo-ligase activity"/>
    <property type="evidence" value="ECO:0007669"/>
    <property type="project" value="UniProtKB-EC"/>
</dbReference>
<dbReference type="RefSeq" id="WP_136384555.1">
    <property type="nucleotide sequence ID" value="NZ_SSOD01000005.1"/>
</dbReference>
<reference evidence="6 7" key="1">
    <citation type="submission" date="2019-04" db="EMBL/GenBank/DDBJ databases">
        <title>Azoarcus rhizosphaerae sp. nov. isolated from rhizosphere of Ficus religiosa.</title>
        <authorList>
            <person name="Lin S.-Y."/>
            <person name="Hameed A."/>
            <person name="Hsu Y.-H."/>
            <person name="Young C.-C."/>
        </authorList>
    </citation>
    <scope>NUCLEOTIDE SEQUENCE [LARGE SCALE GENOMIC DNA]</scope>
    <source>
        <strain evidence="6 7">CC-YHH848</strain>
    </source>
</reference>
<comment type="similarity">
    <text evidence="1 5">Belongs to the 5-formyltetrahydrofolate cyclo-ligase family.</text>
</comment>
<comment type="cofactor">
    <cofactor evidence="5">
        <name>Mg(2+)</name>
        <dbReference type="ChEBI" id="CHEBI:18420"/>
    </cofactor>
</comment>
<dbReference type="SUPFAM" id="SSF100950">
    <property type="entry name" value="NagB/RpiA/CoA transferase-like"/>
    <property type="match status" value="1"/>
</dbReference>
<dbReference type="PANTHER" id="PTHR23407">
    <property type="entry name" value="ATPASE INHIBITOR/5-FORMYLTETRAHYDROFOLATE CYCLO-LIGASE"/>
    <property type="match status" value="1"/>
</dbReference>
<evidence type="ECO:0000313" key="6">
    <source>
        <dbReference type="EMBL" id="THF62192.1"/>
    </source>
</evidence>
<dbReference type="InterPro" id="IPR037171">
    <property type="entry name" value="NagB/RpiA_transferase-like"/>
</dbReference>
<name>A0A4S4AQY5_9RHOO</name>
<keyword evidence="5" id="KW-0479">Metal-binding</keyword>
<keyword evidence="2 4" id="KW-0547">Nucleotide-binding</keyword>
<sequence>MNEASSAVTSAVAARRQALREQAVFRREALADDERERLERRIETHLDTLCADLAPRVLAFCWPWRGEADLRPWVARWLAGDAGRVAALPVVVERHRPLAFRRWVPGMQMALDRHGIPHPAGGPELRPDLVLVPLNAFDAQGYRLGYGGGYFDRTLAQMDTVAAGVGFELGRADSVWPQAHDRPMEWLVTEAGVFRAGGRSRRP</sequence>
<comment type="caution">
    <text evidence="6">The sequence shown here is derived from an EMBL/GenBank/DDBJ whole genome shotgun (WGS) entry which is preliminary data.</text>
</comment>
<evidence type="ECO:0000256" key="2">
    <source>
        <dbReference type="ARBA" id="ARBA00022741"/>
    </source>
</evidence>
<dbReference type="GO" id="GO:0005524">
    <property type="term" value="F:ATP binding"/>
    <property type="evidence" value="ECO:0007669"/>
    <property type="project" value="UniProtKB-KW"/>
</dbReference>
<dbReference type="OrthoDB" id="9801938at2"/>
<dbReference type="InterPro" id="IPR002698">
    <property type="entry name" value="FTHF_cligase"/>
</dbReference>
<evidence type="ECO:0000256" key="5">
    <source>
        <dbReference type="RuleBase" id="RU361279"/>
    </source>
</evidence>
<comment type="catalytic activity">
    <reaction evidence="5">
        <text>(6S)-5-formyl-5,6,7,8-tetrahydrofolate + ATP = (6R)-5,10-methenyltetrahydrofolate + ADP + phosphate</text>
        <dbReference type="Rhea" id="RHEA:10488"/>
        <dbReference type="ChEBI" id="CHEBI:30616"/>
        <dbReference type="ChEBI" id="CHEBI:43474"/>
        <dbReference type="ChEBI" id="CHEBI:57455"/>
        <dbReference type="ChEBI" id="CHEBI:57457"/>
        <dbReference type="ChEBI" id="CHEBI:456216"/>
        <dbReference type="EC" id="6.3.3.2"/>
    </reaction>
</comment>
<dbReference type="GO" id="GO:0009396">
    <property type="term" value="P:folic acid-containing compound biosynthetic process"/>
    <property type="evidence" value="ECO:0007669"/>
    <property type="project" value="TreeGrafter"/>
</dbReference>
<keyword evidence="3 4" id="KW-0067">ATP-binding</keyword>
<dbReference type="Pfam" id="PF01812">
    <property type="entry name" value="5-FTHF_cyc-lig"/>
    <property type="match status" value="1"/>
</dbReference>
<dbReference type="Proteomes" id="UP000307956">
    <property type="component" value="Unassembled WGS sequence"/>
</dbReference>
<dbReference type="GO" id="GO:0035999">
    <property type="term" value="P:tetrahydrofolate interconversion"/>
    <property type="evidence" value="ECO:0007669"/>
    <property type="project" value="TreeGrafter"/>
</dbReference>
<dbReference type="NCBIfam" id="TIGR02727">
    <property type="entry name" value="MTHFS_bact"/>
    <property type="match status" value="1"/>
</dbReference>
<keyword evidence="7" id="KW-1185">Reference proteome</keyword>
<feature type="binding site" evidence="4">
    <location>
        <begin position="16"/>
        <end position="20"/>
    </location>
    <ligand>
        <name>ATP</name>
        <dbReference type="ChEBI" id="CHEBI:30616"/>
    </ligand>
</feature>
<dbReference type="Gene3D" id="3.40.50.10420">
    <property type="entry name" value="NagB/RpiA/CoA transferase-like"/>
    <property type="match status" value="1"/>
</dbReference>
<dbReference type="EMBL" id="SSOD01000005">
    <property type="protein sequence ID" value="THF62192.1"/>
    <property type="molecule type" value="Genomic_DNA"/>
</dbReference>
<dbReference type="PANTHER" id="PTHR23407:SF1">
    <property type="entry name" value="5-FORMYLTETRAHYDROFOLATE CYCLO-LIGASE"/>
    <property type="match status" value="1"/>
</dbReference>
<protein>
    <recommendedName>
        <fullName evidence="5">5-formyltetrahydrofolate cyclo-ligase</fullName>
        <ecNumber evidence="5">6.3.3.2</ecNumber>
    </recommendedName>
</protein>
<dbReference type="PIRSF" id="PIRSF006806">
    <property type="entry name" value="FTHF_cligase"/>
    <property type="match status" value="1"/>
</dbReference>
<dbReference type="EC" id="6.3.3.2" evidence="5"/>
<organism evidence="6 7">
    <name type="scientific">Pseudothauera rhizosphaerae</name>
    <dbReference type="NCBI Taxonomy" id="2565932"/>
    <lineage>
        <taxon>Bacteria</taxon>
        <taxon>Pseudomonadati</taxon>
        <taxon>Pseudomonadota</taxon>
        <taxon>Betaproteobacteria</taxon>
        <taxon>Rhodocyclales</taxon>
        <taxon>Zoogloeaceae</taxon>
        <taxon>Pseudothauera</taxon>
    </lineage>
</organism>
<accession>A0A4S4AQY5</accession>
<evidence type="ECO:0000256" key="4">
    <source>
        <dbReference type="PIRSR" id="PIRSR006806-1"/>
    </source>
</evidence>
<dbReference type="InterPro" id="IPR024185">
    <property type="entry name" value="FTHF_cligase-like_sf"/>
</dbReference>
<evidence type="ECO:0000313" key="7">
    <source>
        <dbReference type="Proteomes" id="UP000307956"/>
    </source>
</evidence>